<reference evidence="3" key="1">
    <citation type="journal article" date="2016" name="Nature">
        <title>Genome evolution in the allotetraploid frog Xenopus laevis.</title>
        <authorList>
            <person name="Session A.M."/>
            <person name="Uno Y."/>
            <person name="Kwon T."/>
            <person name="Chapman J.A."/>
            <person name="Toyoda A."/>
            <person name="Takahashi S."/>
            <person name="Fukui A."/>
            <person name="Hikosaka A."/>
            <person name="Suzuki A."/>
            <person name="Kondo M."/>
            <person name="van Heeringen S.J."/>
            <person name="Quigley I."/>
            <person name="Heinz S."/>
            <person name="Ogino H."/>
            <person name="Ochi H."/>
            <person name="Hellsten U."/>
            <person name="Lyons J.B."/>
            <person name="Simakov O."/>
            <person name="Putnam N."/>
            <person name="Stites J."/>
            <person name="Kuroki Y."/>
            <person name="Tanaka T."/>
            <person name="Michiue T."/>
            <person name="Watanabe M."/>
            <person name="Bogdanovic O."/>
            <person name="Lister R."/>
            <person name="Georgiou G."/>
            <person name="Paranjpe S.S."/>
            <person name="van Kruijsbergen I."/>
            <person name="Shu S."/>
            <person name="Carlson J."/>
            <person name="Kinoshita T."/>
            <person name="Ohta Y."/>
            <person name="Mawaribuchi S."/>
            <person name="Jenkins J."/>
            <person name="Grimwood J."/>
            <person name="Schmutz J."/>
            <person name="Mitros T."/>
            <person name="Mozaffari S.V."/>
            <person name="Suzuki Y."/>
            <person name="Haramoto Y."/>
            <person name="Yamamoto T.S."/>
            <person name="Takagi C."/>
            <person name="Heald R."/>
            <person name="Miller K."/>
            <person name="Haudenschild C."/>
            <person name="Kitzman J."/>
            <person name="Nakayama T."/>
            <person name="Izutsu Y."/>
            <person name="Robert J."/>
            <person name="Fortriede J."/>
            <person name="Burns K."/>
            <person name="Lotay V."/>
            <person name="Karimi K."/>
            <person name="Yasuoka Y."/>
            <person name="Dichmann D.S."/>
            <person name="Flajnik M.F."/>
            <person name="Houston D.W."/>
            <person name="Shendure J."/>
            <person name="DuPasquier L."/>
            <person name="Vize P.D."/>
            <person name="Zorn A.M."/>
            <person name="Ito M."/>
            <person name="Marcotte E.M."/>
            <person name="Wallingford J.B."/>
            <person name="Ito Y."/>
            <person name="Asashima M."/>
            <person name="Ueno N."/>
            <person name="Matsuda Y."/>
            <person name="Veenstra G.J."/>
            <person name="Fujiyama A."/>
            <person name="Harland R.M."/>
            <person name="Taira M."/>
            <person name="Rokhsar D.S."/>
        </authorList>
    </citation>
    <scope>NUCLEOTIDE SEQUENCE [LARGE SCALE GENOMIC DNA]</scope>
    <source>
        <strain evidence="3">J</strain>
    </source>
</reference>
<dbReference type="EMBL" id="CM004469">
    <property type="protein sequence ID" value="OCT92996.1"/>
    <property type="molecule type" value="Genomic_DNA"/>
</dbReference>
<name>A0A974DL49_XENLA</name>
<accession>A0A974DL49</accession>
<organism evidence="2 3">
    <name type="scientific">Xenopus laevis</name>
    <name type="common">African clawed frog</name>
    <dbReference type="NCBI Taxonomy" id="8355"/>
    <lineage>
        <taxon>Eukaryota</taxon>
        <taxon>Metazoa</taxon>
        <taxon>Chordata</taxon>
        <taxon>Craniata</taxon>
        <taxon>Vertebrata</taxon>
        <taxon>Euteleostomi</taxon>
        <taxon>Amphibia</taxon>
        <taxon>Batrachia</taxon>
        <taxon>Anura</taxon>
        <taxon>Pipoidea</taxon>
        <taxon>Pipidae</taxon>
        <taxon>Xenopodinae</taxon>
        <taxon>Xenopus</taxon>
        <taxon>Xenopus</taxon>
    </lineage>
</organism>
<gene>
    <name evidence="2" type="ORF">XELAEV_18016062mg</name>
</gene>
<evidence type="ECO:0000313" key="3">
    <source>
        <dbReference type="Proteomes" id="UP000694892"/>
    </source>
</evidence>
<evidence type="ECO:0000313" key="2">
    <source>
        <dbReference type="EMBL" id="OCT92996.1"/>
    </source>
</evidence>
<dbReference type="AlphaFoldDB" id="A0A974DL49"/>
<protein>
    <submittedName>
        <fullName evidence="2">Uncharacterized protein</fullName>
    </submittedName>
</protein>
<dbReference type="Proteomes" id="UP000694892">
    <property type="component" value="Chromosome 2S"/>
</dbReference>
<evidence type="ECO:0000256" key="1">
    <source>
        <dbReference type="SAM" id="MobiDB-lite"/>
    </source>
</evidence>
<feature type="region of interest" description="Disordered" evidence="1">
    <location>
        <begin position="1"/>
        <end position="23"/>
    </location>
</feature>
<proteinExistence type="predicted"/>
<feature type="region of interest" description="Disordered" evidence="1">
    <location>
        <begin position="68"/>
        <end position="121"/>
    </location>
</feature>
<sequence>MANSSKERLCGAGAPLGHANGFPPSVYPFAFSGGIRRSPPFEVLANGGFFRSFPTDLPKEMASLYKKLPTLPPGPNTTEHSEAKLVPRLIKPYQPDSSNSKTDIRIGNMMPNSEQRPLYVK</sequence>